<dbReference type="RefSeq" id="WP_104077798.1">
    <property type="nucleotide sequence ID" value="NZ_CP062178.1"/>
</dbReference>
<evidence type="ECO:0000313" key="6">
    <source>
        <dbReference type="Proteomes" id="UP000243096"/>
    </source>
</evidence>
<name>A0A2P5K971_9BURK</name>
<dbReference type="AlphaFoldDB" id="A0A2P5K971"/>
<dbReference type="GO" id="GO:0120010">
    <property type="term" value="P:intermembrane phospholipid transfer"/>
    <property type="evidence" value="ECO:0007669"/>
    <property type="project" value="TreeGrafter"/>
</dbReference>
<comment type="caution">
    <text evidence="5">The sequence shown here is derived from an EMBL/GenBank/DDBJ whole genome shotgun (WGS) entry which is preliminary data.</text>
</comment>
<feature type="signal peptide" evidence="4">
    <location>
        <begin position="1"/>
        <end position="23"/>
    </location>
</feature>
<evidence type="ECO:0000256" key="1">
    <source>
        <dbReference type="ARBA" id="ARBA00010634"/>
    </source>
</evidence>
<dbReference type="EMBL" id="PRDW01000009">
    <property type="protein sequence ID" value="PPB83261.1"/>
    <property type="molecule type" value="Genomic_DNA"/>
</dbReference>
<accession>A0A2P5K971</accession>
<protein>
    <submittedName>
        <fullName evidence="5">Phospholipid-binding lipoprotein MlaA</fullName>
    </submittedName>
</protein>
<dbReference type="PRINTS" id="PR01805">
    <property type="entry name" value="VACJLIPOPROT"/>
</dbReference>
<dbReference type="Proteomes" id="UP000243096">
    <property type="component" value="Unassembled WGS sequence"/>
</dbReference>
<gene>
    <name evidence="5" type="ORF">B0O95_10987</name>
</gene>
<dbReference type="Pfam" id="PF04333">
    <property type="entry name" value="MlaA"/>
    <property type="match status" value="1"/>
</dbReference>
<feature type="compositionally biased region" description="Low complexity" evidence="3">
    <location>
        <begin position="242"/>
        <end position="270"/>
    </location>
</feature>
<comment type="similarity">
    <text evidence="1">Belongs to the MlaA family.</text>
</comment>
<evidence type="ECO:0000313" key="5">
    <source>
        <dbReference type="EMBL" id="PPB83261.1"/>
    </source>
</evidence>
<dbReference type="PANTHER" id="PTHR30035">
    <property type="entry name" value="LIPOPROTEIN VACJ-RELATED"/>
    <property type="match status" value="1"/>
</dbReference>
<reference evidence="5 6" key="1">
    <citation type="submission" date="2018-01" db="EMBL/GenBank/DDBJ databases">
        <title>Genomic Encyclopedia of Type Strains, Phase III (KMG-III): the genomes of soil and plant-associated and newly described type strains.</title>
        <authorList>
            <person name="Whitman W."/>
        </authorList>
    </citation>
    <scope>NUCLEOTIDE SEQUENCE [LARGE SCALE GENOMIC DNA]</scope>
    <source>
        <strain evidence="5 6">HKI456</strain>
    </source>
</reference>
<dbReference type="GO" id="GO:0016020">
    <property type="term" value="C:membrane"/>
    <property type="evidence" value="ECO:0007669"/>
    <property type="project" value="InterPro"/>
</dbReference>
<proteinExistence type="inferred from homology"/>
<evidence type="ECO:0000256" key="3">
    <source>
        <dbReference type="SAM" id="MobiDB-lite"/>
    </source>
</evidence>
<dbReference type="PANTHER" id="PTHR30035:SF3">
    <property type="entry name" value="INTERMEMBRANE PHOSPHOLIPID TRANSPORT SYSTEM LIPOPROTEIN MLAA"/>
    <property type="match status" value="1"/>
</dbReference>
<dbReference type="InterPro" id="IPR007428">
    <property type="entry name" value="MlaA"/>
</dbReference>
<sequence>MITMRATVVVVAVAAAMALGGCATVKTPSKQDPLEGFNRTMFEFNDTLDRVAMKPVARAYNWALPQFVRDRVSSFFSNIGDVYIAANNLLQGKITAGTEDIMRVAINSTFGLGGLFDFASQARLPKHQSDFGVTLGHYGVPPGPYLVLPLLGPNTVRDAAGLLVDWQGDLTAYMRPIWLRTTLYGVRIVSTRAALLGATDLLSNAALDKYSFVRNAHLQRRQYLISDGNPPPPAYDDESDADTGPTDDGAPAPDAEGAPAAGAGPTHPAATRPPVPAAAPQPDAAQGASAPQRQELTGAVGPDAAAARLASETHVPSQQMIPPGGRPYSIPNLRFR</sequence>
<organism evidence="5 6">
    <name type="scientific">Mycetohabitans endofungorum</name>
    <dbReference type="NCBI Taxonomy" id="417203"/>
    <lineage>
        <taxon>Bacteria</taxon>
        <taxon>Pseudomonadati</taxon>
        <taxon>Pseudomonadota</taxon>
        <taxon>Betaproteobacteria</taxon>
        <taxon>Burkholderiales</taxon>
        <taxon>Burkholderiaceae</taxon>
        <taxon>Mycetohabitans</taxon>
    </lineage>
</organism>
<evidence type="ECO:0000256" key="4">
    <source>
        <dbReference type="SAM" id="SignalP"/>
    </source>
</evidence>
<dbReference type="PROSITE" id="PS51257">
    <property type="entry name" value="PROKAR_LIPOPROTEIN"/>
    <property type="match status" value="1"/>
</dbReference>
<keyword evidence="5" id="KW-0449">Lipoprotein</keyword>
<dbReference type="OrthoDB" id="9785326at2"/>
<keyword evidence="6" id="KW-1185">Reference proteome</keyword>
<feature type="compositionally biased region" description="Low complexity" evidence="3">
    <location>
        <begin position="280"/>
        <end position="292"/>
    </location>
</feature>
<evidence type="ECO:0000256" key="2">
    <source>
        <dbReference type="ARBA" id="ARBA00022729"/>
    </source>
</evidence>
<keyword evidence="2 4" id="KW-0732">Signal</keyword>
<feature type="chain" id="PRO_5015179584" evidence="4">
    <location>
        <begin position="24"/>
        <end position="336"/>
    </location>
</feature>
<feature type="region of interest" description="Disordered" evidence="3">
    <location>
        <begin position="224"/>
        <end position="336"/>
    </location>
</feature>